<name>A0A4Y9ILZ8_9BACT</name>
<evidence type="ECO:0000313" key="3">
    <source>
        <dbReference type="Proteomes" id="UP000298285"/>
    </source>
</evidence>
<dbReference type="OrthoDB" id="1118652at2"/>
<proteinExistence type="predicted"/>
<dbReference type="EMBL" id="SPPK01000004">
    <property type="protein sequence ID" value="TFU88735.1"/>
    <property type="molecule type" value="Genomic_DNA"/>
</dbReference>
<keyword evidence="1" id="KW-0732">Signal</keyword>
<evidence type="ECO:0000313" key="2">
    <source>
        <dbReference type="EMBL" id="TFU88735.1"/>
    </source>
</evidence>
<organism evidence="2 3">
    <name type="scientific">Dysgonomonas mossii</name>
    <dbReference type="NCBI Taxonomy" id="163665"/>
    <lineage>
        <taxon>Bacteria</taxon>
        <taxon>Pseudomonadati</taxon>
        <taxon>Bacteroidota</taxon>
        <taxon>Bacteroidia</taxon>
        <taxon>Bacteroidales</taxon>
        <taxon>Dysgonomonadaceae</taxon>
        <taxon>Dysgonomonas</taxon>
    </lineage>
</organism>
<reference evidence="2 3" key="1">
    <citation type="submission" date="2019-03" db="EMBL/GenBank/DDBJ databases">
        <title>Diversity of the mouse oral microbiome.</title>
        <authorList>
            <person name="Joseph S."/>
            <person name="Aduse-Opoku J."/>
            <person name="Curtis M."/>
            <person name="Wade W."/>
            <person name="Hashim A."/>
        </authorList>
    </citation>
    <scope>NUCLEOTIDE SEQUENCE [LARGE SCALE GENOMIC DNA]</scope>
    <source>
        <strain evidence="2 3">P11</strain>
    </source>
</reference>
<evidence type="ECO:0000256" key="1">
    <source>
        <dbReference type="SAM" id="SignalP"/>
    </source>
</evidence>
<dbReference type="AlphaFoldDB" id="A0A4Y9ILZ8"/>
<protein>
    <recommendedName>
        <fullName evidence="4">DUF4920 domain-containing protein</fullName>
    </recommendedName>
</protein>
<comment type="caution">
    <text evidence="2">The sequence shown here is derived from an EMBL/GenBank/DDBJ whole genome shotgun (WGS) entry which is preliminary data.</text>
</comment>
<sequence>MKKIMLLAYMAICLVSCTSKSTDNKENDTDSTSVAQVSGLAMYPLDSLLAEADQLVNKKVIVKGSVTHTCKHSGKRCFIVGDNENVSMRVEAKGNIGGFNRELVGSELAITGVLKERRLTKEYIDQYEKDVNEKKVKEDGSAETCQAELANISEMRDWMKKNNKDYYAIYYLDGEEFSIVEQ</sequence>
<dbReference type="Proteomes" id="UP000298285">
    <property type="component" value="Unassembled WGS sequence"/>
</dbReference>
<evidence type="ECO:0008006" key="4">
    <source>
        <dbReference type="Google" id="ProtNLM"/>
    </source>
</evidence>
<accession>A0A4Y9ILZ8</accession>
<feature type="chain" id="PRO_5021271955" description="DUF4920 domain-containing protein" evidence="1">
    <location>
        <begin position="22"/>
        <end position="182"/>
    </location>
</feature>
<feature type="signal peptide" evidence="1">
    <location>
        <begin position="1"/>
        <end position="21"/>
    </location>
</feature>
<dbReference type="RefSeq" id="WP_135106015.1">
    <property type="nucleotide sequence ID" value="NZ_JADGKW010000004.1"/>
</dbReference>
<gene>
    <name evidence="2" type="ORF">E4T88_12760</name>
</gene>